<name>A0A5A7PEV1_STRAF</name>
<keyword evidence="3" id="KW-1185">Reference proteome</keyword>
<dbReference type="Proteomes" id="UP000325081">
    <property type="component" value="Unassembled WGS sequence"/>
</dbReference>
<feature type="region of interest" description="Disordered" evidence="1">
    <location>
        <begin position="1"/>
        <end position="92"/>
    </location>
</feature>
<evidence type="ECO:0000313" key="3">
    <source>
        <dbReference type="Proteomes" id="UP000325081"/>
    </source>
</evidence>
<feature type="compositionally biased region" description="Basic and acidic residues" evidence="1">
    <location>
        <begin position="13"/>
        <end position="28"/>
    </location>
</feature>
<dbReference type="EMBL" id="BKCP01004405">
    <property type="protein sequence ID" value="GER30807.1"/>
    <property type="molecule type" value="Genomic_DNA"/>
</dbReference>
<feature type="compositionally biased region" description="Basic and acidic residues" evidence="1">
    <location>
        <begin position="37"/>
        <end position="57"/>
    </location>
</feature>
<reference evidence="3" key="1">
    <citation type="journal article" date="2019" name="Curr. Biol.">
        <title>Genome Sequence of Striga asiatica Provides Insight into the Evolution of Plant Parasitism.</title>
        <authorList>
            <person name="Yoshida S."/>
            <person name="Kim S."/>
            <person name="Wafula E.K."/>
            <person name="Tanskanen J."/>
            <person name="Kim Y.M."/>
            <person name="Honaas L."/>
            <person name="Yang Z."/>
            <person name="Spallek T."/>
            <person name="Conn C.E."/>
            <person name="Ichihashi Y."/>
            <person name="Cheong K."/>
            <person name="Cui S."/>
            <person name="Der J.P."/>
            <person name="Gundlach H."/>
            <person name="Jiao Y."/>
            <person name="Hori C."/>
            <person name="Ishida J.K."/>
            <person name="Kasahara H."/>
            <person name="Kiba T."/>
            <person name="Kim M.S."/>
            <person name="Koo N."/>
            <person name="Laohavisit A."/>
            <person name="Lee Y.H."/>
            <person name="Lumba S."/>
            <person name="McCourt P."/>
            <person name="Mortimer J.C."/>
            <person name="Mutuku J.M."/>
            <person name="Nomura T."/>
            <person name="Sasaki-Sekimoto Y."/>
            <person name="Seto Y."/>
            <person name="Wang Y."/>
            <person name="Wakatake T."/>
            <person name="Sakakibara H."/>
            <person name="Demura T."/>
            <person name="Yamaguchi S."/>
            <person name="Yoneyama K."/>
            <person name="Manabe R.I."/>
            <person name="Nelson D.C."/>
            <person name="Schulman A.H."/>
            <person name="Timko M.P."/>
            <person name="dePamphilis C.W."/>
            <person name="Choi D."/>
            <person name="Shirasu K."/>
        </authorList>
    </citation>
    <scope>NUCLEOTIDE SEQUENCE [LARGE SCALE GENOMIC DNA]</scope>
    <source>
        <strain evidence="3">cv. UVA1</strain>
    </source>
</reference>
<organism evidence="2 3">
    <name type="scientific">Striga asiatica</name>
    <name type="common">Asiatic witchweed</name>
    <name type="synonym">Buchnera asiatica</name>
    <dbReference type="NCBI Taxonomy" id="4170"/>
    <lineage>
        <taxon>Eukaryota</taxon>
        <taxon>Viridiplantae</taxon>
        <taxon>Streptophyta</taxon>
        <taxon>Embryophyta</taxon>
        <taxon>Tracheophyta</taxon>
        <taxon>Spermatophyta</taxon>
        <taxon>Magnoliopsida</taxon>
        <taxon>eudicotyledons</taxon>
        <taxon>Gunneridae</taxon>
        <taxon>Pentapetalae</taxon>
        <taxon>asterids</taxon>
        <taxon>lamiids</taxon>
        <taxon>Lamiales</taxon>
        <taxon>Orobanchaceae</taxon>
        <taxon>Buchnereae</taxon>
        <taxon>Striga</taxon>
    </lineage>
</organism>
<sequence>MSLDKGTNQEILQHSKAEGKSATDKSLDKGTNQEFQQHSKVEGKRAKPTKDPVKETEQEQIQCLDTVGKEVKGTNNPRGENMQDLGQDNEADEQAFQLVSKKKKSANQPNILSQPGLKIASMKMKDIIYN</sequence>
<accession>A0A5A7PEV1</accession>
<gene>
    <name evidence="2" type="ORF">STAS_06773</name>
</gene>
<comment type="caution">
    <text evidence="2">The sequence shown here is derived from an EMBL/GenBank/DDBJ whole genome shotgun (WGS) entry which is preliminary data.</text>
</comment>
<protein>
    <submittedName>
        <fullName evidence="2">Beta carbonic anhydrase 5</fullName>
    </submittedName>
</protein>
<proteinExistence type="predicted"/>
<evidence type="ECO:0000256" key="1">
    <source>
        <dbReference type="SAM" id="MobiDB-lite"/>
    </source>
</evidence>
<dbReference type="AlphaFoldDB" id="A0A5A7PEV1"/>
<feature type="compositionally biased region" description="Polar residues" evidence="1">
    <location>
        <begin position="1"/>
        <end position="12"/>
    </location>
</feature>
<evidence type="ECO:0000313" key="2">
    <source>
        <dbReference type="EMBL" id="GER30807.1"/>
    </source>
</evidence>